<protein>
    <submittedName>
        <fullName evidence="1">Uncharacterized protein</fullName>
    </submittedName>
</protein>
<organism evidence="1">
    <name type="scientific">Spirodela intermedia</name>
    <name type="common">Intermediate duckweed</name>
    <dbReference type="NCBI Taxonomy" id="51605"/>
    <lineage>
        <taxon>Eukaryota</taxon>
        <taxon>Viridiplantae</taxon>
        <taxon>Streptophyta</taxon>
        <taxon>Embryophyta</taxon>
        <taxon>Tracheophyta</taxon>
        <taxon>Spermatophyta</taxon>
        <taxon>Magnoliopsida</taxon>
        <taxon>Liliopsida</taxon>
        <taxon>Araceae</taxon>
        <taxon>Lemnoideae</taxon>
        <taxon>Spirodela</taxon>
    </lineage>
</organism>
<name>A0A7I8IW20_SPIIN</name>
<dbReference type="Proteomes" id="UP001189122">
    <property type="component" value="Unassembled WGS sequence"/>
</dbReference>
<reference evidence="1 2" key="1">
    <citation type="submission" date="2019-12" db="EMBL/GenBank/DDBJ databases">
        <authorList>
            <person name="Scholz U."/>
            <person name="Mascher M."/>
            <person name="Fiebig A."/>
        </authorList>
    </citation>
    <scope>NUCLEOTIDE SEQUENCE</scope>
</reference>
<evidence type="ECO:0000313" key="2">
    <source>
        <dbReference type="Proteomes" id="UP001189122"/>
    </source>
</evidence>
<evidence type="ECO:0000313" key="1">
    <source>
        <dbReference type="EMBL" id="CAA2622196.1"/>
    </source>
</evidence>
<dbReference type="AlphaFoldDB" id="A0A7I8IW20"/>
<dbReference type="EMBL" id="CACRZD030000006">
    <property type="protein sequence ID" value="CAA6661853.1"/>
    <property type="molecule type" value="Genomic_DNA"/>
</dbReference>
<accession>A0A7I8IW20</accession>
<dbReference type="EMBL" id="LR743593">
    <property type="protein sequence ID" value="CAA2622196.1"/>
    <property type="molecule type" value="Genomic_DNA"/>
</dbReference>
<keyword evidence="2" id="KW-1185">Reference proteome</keyword>
<sequence>MGSRKFILHCHQFRDKTM</sequence>
<proteinExistence type="predicted"/>
<gene>
    <name evidence="1" type="ORF">SI7747_06008247</name>
</gene>